<feature type="binding site" evidence="12">
    <location>
        <begin position="254"/>
        <end position="256"/>
    </location>
    <ligand>
        <name>GTP</name>
        <dbReference type="ChEBI" id="CHEBI:37565"/>
    </ligand>
</feature>
<dbReference type="InterPro" id="IPR000385">
    <property type="entry name" value="MoaA_NifB_PqqE_Fe-S-bd_CS"/>
</dbReference>
<reference evidence="14 15" key="1">
    <citation type="submission" date="2018-08" db="EMBL/GenBank/DDBJ databases">
        <title>A genome reference for cultivated species of the human gut microbiota.</title>
        <authorList>
            <person name="Zou Y."/>
            <person name="Xue W."/>
            <person name="Luo G."/>
        </authorList>
    </citation>
    <scope>NUCLEOTIDE SEQUENCE [LARGE SCALE GENOMIC DNA]</scope>
    <source>
        <strain evidence="14 15">AF12-11</strain>
    </source>
</reference>
<dbReference type="GO" id="GO:0006777">
    <property type="term" value="P:Mo-molybdopterin cofactor biosynthetic process"/>
    <property type="evidence" value="ECO:0007669"/>
    <property type="project" value="UniProtKB-UniRule"/>
</dbReference>
<dbReference type="Gene3D" id="3.20.20.70">
    <property type="entry name" value="Aldolase class I"/>
    <property type="match status" value="1"/>
</dbReference>
<evidence type="ECO:0000313" key="14">
    <source>
        <dbReference type="EMBL" id="RGW53778.1"/>
    </source>
</evidence>
<feature type="binding site" evidence="12">
    <location>
        <position position="13"/>
    </location>
    <ligand>
        <name>GTP</name>
        <dbReference type="ChEBI" id="CHEBI:37565"/>
    </ligand>
</feature>
<evidence type="ECO:0000256" key="6">
    <source>
        <dbReference type="ARBA" id="ARBA00023004"/>
    </source>
</evidence>
<dbReference type="SFLD" id="SFLDG01386">
    <property type="entry name" value="main_SPASM_domain-containing"/>
    <property type="match status" value="1"/>
</dbReference>
<sequence>MKDQYGRIIDYMRISITDRCNLRCRYCMPEGVELVPMKNILSYEEIEMVCQAAAKAGIRKFKITGGEPLVRLGCPELIGKIKKIPGVEQVTMTTNGVLLSKYLPELLKNGLDAVNISLDTLDRERYQVITGRNELFRVLESVDQAVDAGIPVKINSVLQKGMNEDEFLALARLTLEKKLDVRFIEMMPIGLGKKFETIYNEDILEELKKQYPDIQEDRQIHGNGPAVYVKLPGGQGSVGFISALHGKFCQYCNRIRMTAQGCLKPCLCYGKGVELKDIFDRHEKPQRCGTTMADQETLEYLYQAITEAIQLKPKSHRFENLSEITEDKKMSQIGG</sequence>
<comment type="caution">
    <text evidence="14">The sequence shown here is derived from an EMBL/GenBank/DDBJ whole genome shotgun (WGS) entry which is preliminary data.</text>
</comment>
<feature type="binding site" evidence="12">
    <location>
        <position position="20"/>
    </location>
    <ligand>
        <name>[4Fe-4S] cluster</name>
        <dbReference type="ChEBI" id="CHEBI:49883"/>
        <label>1</label>
        <note>4Fe-4S-S-AdoMet</note>
    </ligand>
</feature>
<dbReference type="AlphaFoldDB" id="A0A395XKU5"/>
<dbReference type="SMART" id="SM00729">
    <property type="entry name" value="Elp3"/>
    <property type="match status" value="1"/>
</dbReference>
<accession>A0A395XKU5</accession>
<dbReference type="SFLD" id="SFLDG01067">
    <property type="entry name" value="SPASM/twitch_domain_containing"/>
    <property type="match status" value="1"/>
</dbReference>
<dbReference type="GO" id="GO:0005525">
    <property type="term" value="F:GTP binding"/>
    <property type="evidence" value="ECO:0007669"/>
    <property type="project" value="UniProtKB-UniRule"/>
</dbReference>
<feature type="binding site" evidence="12">
    <location>
        <position position="26"/>
    </location>
    <ligand>
        <name>S-adenosyl-L-methionine</name>
        <dbReference type="ChEBI" id="CHEBI:59789"/>
    </ligand>
</feature>
<dbReference type="PROSITE" id="PS51918">
    <property type="entry name" value="RADICAL_SAM"/>
    <property type="match status" value="1"/>
</dbReference>
<evidence type="ECO:0000256" key="10">
    <source>
        <dbReference type="ARBA" id="ARBA00023239"/>
    </source>
</evidence>
<protein>
    <recommendedName>
        <fullName evidence="1 12">GTP 3',8-cyclase</fullName>
        <ecNumber evidence="1 12">4.1.99.22</ecNumber>
    </recommendedName>
    <alternativeName>
        <fullName evidence="12">Molybdenum cofactor biosynthesis protein A</fullName>
    </alternativeName>
</protein>
<dbReference type="PANTHER" id="PTHR22960:SF0">
    <property type="entry name" value="MOLYBDENUM COFACTOR BIOSYNTHESIS PROTEIN 1"/>
    <property type="match status" value="1"/>
</dbReference>
<dbReference type="HAMAP" id="MF_01225_B">
    <property type="entry name" value="MoaA_B"/>
    <property type="match status" value="1"/>
</dbReference>
<dbReference type="SFLD" id="SFLDS00029">
    <property type="entry name" value="Radical_SAM"/>
    <property type="match status" value="1"/>
</dbReference>
<keyword evidence="4 12" id="KW-0479">Metal-binding</keyword>
<evidence type="ECO:0000256" key="2">
    <source>
        <dbReference type="ARBA" id="ARBA00022485"/>
    </source>
</evidence>
<keyword evidence="5 12" id="KW-0547">Nucleotide-binding</keyword>
<keyword evidence="9 12" id="KW-0501">Molybdenum cofactor biosynthesis</keyword>
<dbReference type="Proteomes" id="UP000266376">
    <property type="component" value="Unassembled WGS sequence"/>
</dbReference>
<evidence type="ECO:0000259" key="13">
    <source>
        <dbReference type="PROSITE" id="PS51918"/>
    </source>
</evidence>
<evidence type="ECO:0000313" key="15">
    <source>
        <dbReference type="Proteomes" id="UP000266376"/>
    </source>
</evidence>
<feature type="binding site" evidence="12">
    <location>
        <position position="117"/>
    </location>
    <ligand>
        <name>S-adenosyl-L-methionine</name>
        <dbReference type="ChEBI" id="CHEBI:59789"/>
    </ligand>
</feature>
<dbReference type="InterPro" id="IPR007197">
    <property type="entry name" value="rSAM"/>
</dbReference>
<comment type="subunit">
    <text evidence="12">Monomer and homodimer.</text>
</comment>
<dbReference type="EC" id="4.1.99.22" evidence="1 12"/>
<feature type="binding site" evidence="12">
    <location>
        <position position="93"/>
    </location>
    <ligand>
        <name>GTP</name>
        <dbReference type="ChEBI" id="CHEBI:37565"/>
    </ligand>
</feature>
<evidence type="ECO:0000256" key="12">
    <source>
        <dbReference type="HAMAP-Rule" id="MF_01225"/>
    </source>
</evidence>
<evidence type="ECO:0000256" key="4">
    <source>
        <dbReference type="ARBA" id="ARBA00022723"/>
    </source>
</evidence>
<dbReference type="EMBL" id="QSAJ01000015">
    <property type="protein sequence ID" value="RGW53778.1"/>
    <property type="molecule type" value="Genomic_DNA"/>
</dbReference>
<dbReference type="PANTHER" id="PTHR22960">
    <property type="entry name" value="MOLYBDOPTERIN COFACTOR SYNTHESIS PROTEIN A"/>
    <property type="match status" value="1"/>
</dbReference>
<feature type="binding site" evidence="12">
    <location>
        <position position="153"/>
    </location>
    <ligand>
        <name>GTP</name>
        <dbReference type="ChEBI" id="CHEBI:37565"/>
    </ligand>
</feature>
<comment type="pathway">
    <text evidence="12">Cofactor biosynthesis; molybdopterin biosynthesis.</text>
</comment>
<feature type="binding site" evidence="12">
    <location>
        <position position="66"/>
    </location>
    <ligand>
        <name>S-adenosyl-L-methionine</name>
        <dbReference type="ChEBI" id="CHEBI:59789"/>
    </ligand>
</feature>
<evidence type="ECO:0000256" key="1">
    <source>
        <dbReference type="ARBA" id="ARBA00012167"/>
    </source>
</evidence>
<keyword evidence="2 12" id="KW-0004">4Fe-4S</keyword>
<keyword evidence="3 12" id="KW-0949">S-adenosyl-L-methionine</keyword>
<dbReference type="GO" id="GO:1904047">
    <property type="term" value="F:S-adenosyl-L-methionine binding"/>
    <property type="evidence" value="ECO:0007669"/>
    <property type="project" value="UniProtKB-UniRule"/>
</dbReference>
<keyword evidence="10 12" id="KW-0456">Lyase</keyword>
<keyword evidence="8 12" id="KW-0342">GTP-binding</keyword>
<dbReference type="GO" id="GO:0046872">
    <property type="term" value="F:metal ion binding"/>
    <property type="evidence" value="ECO:0007669"/>
    <property type="project" value="UniProtKB-KW"/>
</dbReference>
<dbReference type="SFLD" id="SFLDG01383">
    <property type="entry name" value="cyclic_pyranopterin_phosphate"/>
    <property type="match status" value="1"/>
</dbReference>
<comment type="caution">
    <text evidence="12">Lacks conserved residue(s) required for the propagation of feature annotation.</text>
</comment>
<comment type="catalytic activity">
    <reaction evidence="11 12">
        <text>GTP + AH2 + S-adenosyl-L-methionine = (8S)-3',8-cyclo-7,8-dihydroguanosine 5'-triphosphate + 5'-deoxyadenosine + L-methionine + A + H(+)</text>
        <dbReference type="Rhea" id="RHEA:49576"/>
        <dbReference type="ChEBI" id="CHEBI:13193"/>
        <dbReference type="ChEBI" id="CHEBI:15378"/>
        <dbReference type="ChEBI" id="CHEBI:17319"/>
        <dbReference type="ChEBI" id="CHEBI:17499"/>
        <dbReference type="ChEBI" id="CHEBI:37565"/>
        <dbReference type="ChEBI" id="CHEBI:57844"/>
        <dbReference type="ChEBI" id="CHEBI:59789"/>
        <dbReference type="ChEBI" id="CHEBI:131766"/>
        <dbReference type="EC" id="4.1.99.22"/>
    </reaction>
</comment>
<comment type="cofactor">
    <cofactor evidence="12">
        <name>[4Fe-4S] cluster</name>
        <dbReference type="ChEBI" id="CHEBI:49883"/>
    </cofactor>
    <text evidence="12">Binds 2 [4Fe-4S] clusters. Binds 1 [4Fe-4S] cluster coordinated with 3 cysteines and an exchangeable S-adenosyl-L-methionine and 1 [4Fe-4S] cluster coordinated with 3 cysteines and the GTP-derived substrate.</text>
</comment>
<dbReference type="GO" id="GO:0051539">
    <property type="term" value="F:4 iron, 4 sulfur cluster binding"/>
    <property type="evidence" value="ECO:0007669"/>
    <property type="project" value="UniProtKB-UniRule"/>
</dbReference>
<dbReference type="NCBIfam" id="TIGR02666">
    <property type="entry name" value="moaA"/>
    <property type="match status" value="1"/>
</dbReference>
<dbReference type="InterPro" id="IPR010505">
    <property type="entry name" value="MoaA_twitch"/>
</dbReference>
<dbReference type="Pfam" id="PF06463">
    <property type="entry name" value="Mob_synth_C"/>
    <property type="match status" value="1"/>
</dbReference>
<keyword evidence="7 12" id="KW-0411">Iron-sulfur</keyword>
<name>A0A395XKU5_9FIRM</name>
<evidence type="ECO:0000256" key="9">
    <source>
        <dbReference type="ARBA" id="ARBA00023150"/>
    </source>
</evidence>
<dbReference type="InterPro" id="IPR013483">
    <property type="entry name" value="MoaA"/>
</dbReference>
<gene>
    <name evidence="12 14" type="primary">moaA</name>
    <name evidence="14" type="ORF">DWV67_07440</name>
</gene>
<feature type="binding site" evidence="12">
    <location>
        <position position="252"/>
    </location>
    <ligand>
        <name>[4Fe-4S] cluster</name>
        <dbReference type="ChEBI" id="CHEBI:49883"/>
        <label>2</label>
        <note>4Fe-4S-substrate</note>
    </ligand>
</feature>
<evidence type="ECO:0000256" key="3">
    <source>
        <dbReference type="ARBA" id="ARBA00022691"/>
    </source>
</evidence>
<dbReference type="InterPro" id="IPR040064">
    <property type="entry name" value="MoaA-like"/>
</dbReference>
<dbReference type="PROSITE" id="PS01305">
    <property type="entry name" value="MOAA_NIFB_PQQE"/>
    <property type="match status" value="1"/>
</dbReference>
<dbReference type="InterPro" id="IPR058240">
    <property type="entry name" value="rSAM_sf"/>
</dbReference>
<organism evidence="14 15">
    <name type="scientific">Dorea formicigenerans</name>
    <dbReference type="NCBI Taxonomy" id="39486"/>
    <lineage>
        <taxon>Bacteria</taxon>
        <taxon>Bacillati</taxon>
        <taxon>Bacillota</taxon>
        <taxon>Clostridia</taxon>
        <taxon>Lachnospirales</taxon>
        <taxon>Lachnospiraceae</taxon>
        <taxon>Dorea</taxon>
    </lineage>
</organism>
<dbReference type="InterPro" id="IPR006638">
    <property type="entry name" value="Elp3/MiaA/NifB-like_rSAM"/>
</dbReference>
<feature type="binding site" evidence="12">
    <location>
        <position position="24"/>
    </location>
    <ligand>
        <name>[4Fe-4S] cluster</name>
        <dbReference type="ChEBI" id="CHEBI:49883"/>
        <label>1</label>
        <note>4Fe-4S-S-AdoMet</note>
    </ligand>
</feature>
<feature type="binding site" evidence="12">
    <location>
        <position position="187"/>
    </location>
    <ligand>
        <name>S-adenosyl-L-methionine</name>
        <dbReference type="ChEBI" id="CHEBI:59789"/>
    </ligand>
</feature>
<evidence type="ECO:0000256" key="11">
    <source>
        <dbReference type="ARBA" id="ARBA00048697"/>
    </source>
</evidence>
<dbReference type="GO" id="GO:0061798">
    <property type="term" value="F:GTP 3',8'-cyclase activity"/>
    <property type="evidence" value="ECO:0007669"/>
    <property type="project" value="UniProtKB-UniRule"/>
</dbReference>
<dbReference type="InterPro" id="IPR050105">
    <property type="entry name" value="MoCo_biosynth_MoaA/MoaC"/>
</dbReference>
<comment type="function">
    <text evidence="12">Catalyzes the cyclization of GTP to (8S)-3',8-cyclo-7,8-dihydroguanosine 5'-triphosphate.</text>
</comment>
<feature type="binding site" evidence="12">
    <location>
        <position position="27"/>
    </location>
    <ligand>
        <name>[4Fe-4S] cluster</name>
        <dbReference type="ChEBI" id="CHEBI:49883"/>
        <label>1</label>
        <note>4Fe-4S-S-AdoMet</note>
    </ligand>
</feature>
<dbReference type="UniPathway" id="UPA00344"/>
<evidence type="ECO:0000256" key="8">
    <source>
        <dbReference type="ARBA" id="ARBA00023134"/>
    </source>
</evidence>
<evidence type="ECO:0000256" key="5">
    <source>
        <dbReference type="ARBA" id="ARBA00022741"/>
    </source>
</evidence>
<dbReference type="CDD" id="cd01335">
    <property type="entry name" value="Radical_SAM"/>
    <property type="match status" value="1"/>
</dbReference>
<dbReference type="Pfam" id="PF04055">
    <property type="entry name" value="Radical_SAM"/>
    <property type="match status" value="1"/>
</dbReference>
<proteinExistence type="inferred from homology"/>
<dbReference type="SUPFAM" id="SSF102114">
    <property type="entry name" value="Radical SAM enzymes"/>
    <property type="match status" value="1"/>
</dbReference>
<keyword evidence="6 12" id="KW-0408">Iron</keyword>
<feature type="domain" description="Radical SAM core" evidence="13">
    <location>
        <begin position="4"/>
        <end position="225"/>
    </location>
</feature>
<feature type="binding site" evidence="12">
    <location>
        <position position="266"/>
    </location>
    <ligand>
        <name>[4Fe-4S] cluster</name>
        <dbReference type="ChEBI" id="CHEBI:49883"/>
        <label>2</label>
        <note>4Fe-4S-substrate</note>
    </ligand>
</feature>
<dbReference type="GO" id="GO:0061799">
    <property type="term" value="F:cyclic pyranopterin monophosphate synthase activity"/>
    <property type="evidence" value="ECO:0007669"/>
    <property type="project" value="TreeGrafter"/>
</dbReference>
<dbReference type="InterPro" id="IPR013785">
    <property type="entry name" value="Aldolase_TIM"/>
</dbReference>
<evidence type="ECO:0000256" key="7">
    <source>
        <dbReference type="ARBA" id="ARBA00023014"/>
    </source>
</evidence>
<comment type="similarity">
    <text evidence="12">Belongs to the radical SAM superfamily. MoaA family.</text>
</comment>
<feature type="binding site" evidence="12">
    <location>
        <position position="249"/>
    </location>
    <ligand>
        <name>[4Fe-4S] cluster</name>
        <dbReference type="ChEBI" id="CHEBI:49883"/>
        <label>2</label>
        <note>4Fe-4S-substrate</note>
    </ligand>
</feature>